<evidence type="ECO:0000313" key="1">
    <source>
        <dbReference type="EMBL" id="THY72191.1"/>
    </source>
</evidence>
<dbReference type="AlphaFoldDB" id="A0AB38LS88"/>
<protein>
    <submittedName>
        <fullName evidence="1">Uncharacterized protein</fullName>
    </submittedName>
</protein>
<dbReference type="Proteomes" id="UP000305064">
    <property type="component" value="Unassembled WGS sequence"/>
</dbReference>
<name>A0AB38LS88_AURPU</name>
<organism evidence="1 2">
    <name type="scientific">Aureobasidium pullulans</name>
    <name type="common">Black yeast</name>
    <name type="synonym">Pullularia pullulans</name>
    <dbReference type="NCBI Taxonomy" id="5580"/>
    <lineage>
        <taxon>Eukaryota</taxon>
        <taxon>Fungi</taxon>
        <taxon>Dikarya</taxon>
        <taxon>Ascomycota</taxon>
        <taxon>Pezizomycotina</taxon>
        <taxon>Dothideomycetes</taxon>
        <taxon>Dothideomycetidae</taxon>
        <taxon>Dothideales</taxon>
        <taxon>Saccotheciaceae</taxon>
        <taxon>Aureobasidium</taxon>
    </lineage>
</organism>
<evidence type="ECO:0000313" key="2">
    <source>
        <dbReference type="Proteomes" id="UP000305064"/>
    </source>
</evidence>
<reference evidence="1 2" key="1">
    <citation type="submission" date="2018-10" db="EMBL/GenBank/DDBJ databases">
        <title>Fifty Aureobasidium pullulans genomes reveal a recombining polyextremotolerant generalist.</title>
        <authorList>
            <person name="Gostincar C."/>
            <person name="Turk M."/>
            <person name="Zajc J."/>
            <person name="Gunde-Cimerman N."/>
        </authorList>
    </citation>
    <scope>NUCLEOTIDE SEQUENCE [LARGE SCALE GENOMIC DNA]</scope>
    <source>
        <strain evidence="1 2">EXF-4256</strain>
    </source>
</reference>
<sequence>MHGAFEIHVFDQRAIDRTLATSPDDAHLKASKYMVSGGFTRHGMFTAIIVCGVLPTPHGKTEHDGVKASLLQQQRFLEAMIPPHANEVSAYKDELSTLMRDRLVKIPTKAMVLTVSMDRASRSAETNEQFSKINEEAGHIDAALLPGADALHIPPSSVDFNLIAADDMLEEQICRSTTIKNLPVVKPVIWIPCSSSINDVIKATLHAAENYSRSCDKLKKPPDKMLDKAHIEQWNEFLQERIPILPEVTRVGKHICSCVEKRHDSTCVCSYAKCVSFLDCVCATLDTWICLSICTCRYLSAIAKRKPSSIAFAKWDDFVTVTEIKRDRRREIFEQNVVNTIELVKSNKRKFKVIEKDVCLKPSCPNVVHLTRLYGSFCLEVCKKQSTGVATALQTLYFRICARMGCYTRIPRSLNYNKFCSSFCLYDTEKGLQSLPPVLAARDLSSEHNENKVCARSLCNVETID</sequence>
<dbReference type="EMBL" id="QZBJ01000049">
    <property type="protein sequence ID" value="THY72191.1"/>
    <property type="molecule type" value="Genomic_DNA"/>
</dbReference>
<comment type="caution">
    <text evidence="1">The sequence shown here is derived from an EMBL/GenBank/DDBJ whole genome shotgun (WGS) entry which is preliminary data.</text>
</comment>
<accession>A0AB38LS88</accession>
<proteinExistence type="predicted"/>
<gene>
    <name evidence="1" type="ORF">D6C94_06958</name>
</gene>